<sequence>MPKKIDPEVRSRALRLLEAHGGEYTSLTAAAEAIAKQVGVGGETVRRWAVQAQIDAGARSGTTTKESAEIKRLKAENKQLREDVAILKAATNFLRGGTRPPQPMIVAFIDQMRANGFAVESICRVLRGQGCQIAARTYRAWRSRTPAARTVSDAHVVDAVRTVVWRTGDDGRRKMTPEGLYGRVKMRAHLHRTTLPGVSYGAVDRAMKVLGHQGIRRSKGVRTTVRSADGVRAEDLLNRQFSAAEPNRVWVTDFTYCRTWAGWVYVVFIIDVFSRRIVAWHASTSKSVELVTVPLRMALWQRNREGHPVKAAELIHHSDAGSQYTSVTLTERLRLEDIAASIGSVGDAYDNALAESVNGLYKTECIRTTIFHSGPYRTISDVEFATAGWVDWYNNSRLHSSIGQIPPTEFETLHYAGLGPEDQPTLEAAQNLG</sequence>
<dbReference type="InterPro" id="IPR012337">
    <property type="entry name" value="RNaseH-like_sf"/>
</dbReference>
<dbReference type="EMBL" id="JAWLKH010000037">
    <property type="protein sequence ID" value="MDV6314551.1"/>
    <property type="molecule type" value="Genomic_DNA"/>
</dbReference>
<organism evidence="3 4">
    <name type="scientific">Gordonia amicalis</name>
    <dbReference type="NCBI Taxonomy" id="89053"/>
    <lineage>
        <taxon>Bacteria</taxon>
        <taxon>Bacillati</taxon>
        <taxon>Actinomycetota</taxon>
        <taxon>Actinomycetes</taxon>
        <taxon>Mycobacteriales</taxon>
        <taxon>Gordoniaceae</taxon>
        <taxon>Gordonia</taxon>
    </lineage>
</organism>
<dbReference type="SUPFAM" id="SSF46689">
    <property type="entry name" value="Homeodomain-like"/>
    <property type="match status" value="1"/>
</dbReference>
<dbReference type="InterPro" id="IPR036388">
    <property type="entry name" value="WH-like_DNA-bd_sf"/>
</dbReference>
<dbReference type="PANTHER" id="PTHR46889">
    <property type="entry name" value="TRANSPOSASE INSF FOR INSERTION SEQUENCE IS3B-RELATED"/>
    <property type="match status" value="1"/>
</dbReference>
<dbReference type="InterPro" id="IPR048020">
    <property type="entry name" value="Transpos_IS3"/>
</dbReference>
<dbReference type="Gene3D" id="3.30.420.10">
    <property type="entry name" value="Ribonuclease H-like superfamily/Ribonuclease H"/>
    <property type="match status" value="1"/>
</dbReference>
<proteinExistence type="predicted"/>
<feature type="domain" description="Integrase catalytic" evidence="2">
    <location>
        <begin position="242"/>
        <end position="414"/>
    </location>
</feature>
<evidence type="ECO:0000256" key="1">
    <source>
        <dbReference type="SAM" id="Coils"/>
    </source>
</evidence>
<accession>A0AAE4UAF9</accession>
<evidence type="ECO:0000313" key="3">
    <source>
        <dbReference type="EMBL" id="MDV6314551.1"/>
    </source>
</evidence>
<name>A0AAE4UAF9_9ACTN</name>
<dbReference type="PROSITE" id="PS50994">
    <property type="entry name" value="INTEGRASE"/>
    <property type="match status" value="1"/>
</dbReference>
<reference evidence="3" key="1">
    <citation type="submission" date="2023-10" db="EMBL/GenBank/DDBJ databases">
        <title>Development of a sustainable strategy for remediation of hydrocarbon-contaminated territories based on the waste exchange concept.</title>
        <authorList>
            <person name="Krivoruchko A."/>
        </authorList>
    </citation>
    <scope>NUCLEOTIDE SEQUENCE</scope>
    <source>
        <strain evidence="3">IEGM 1279</strain>
    </source>
</reference>
<dbReference type="GO" id="GO:0015074">
    <property type="term" value="P:DNA integration"/>
    <property type="evidence" value="ECO:0007669"/>
    <property type="project" value="InterPro"/>
</dbReference>
<feature type="coiled-coil region" evidence="1">
    <location>
        <begin position="63"/>
        <end position="90"/>
    </location>
</feature>
<dbReference type="SUPFAM" id="SSF53098">
    <property type="entry name" value="Ribonuclease H-like"/>
    <property type="match status" value="1"/>
</dbReference>
<gene>
    <name evidence="3" type="ORF">R3Q15_22215</name>
</gene>
<dbReference type="NCBIfam" id="NF033516">
    <property type="entry name" value="transpos_IS3"/>
    <property type="match status" value="1"/>
</dbReference>
<dbReference type="GO" id="GO:0003676">
    <property type="term" value="F:nucleic acid binding"/>
    <property type="evidence" value="ECO:0007669"/>
    <property type="project" value="InterPro"/>
</dbReference>
<dbReference type="InterPro" id="IPR009057">
    <property type="entry name" value="Homeodomain-like_sf"/>
</dbReference>
<dbReference type="Pfam" id="PF13333">
    <property type="entry name" value="rve_2"/>
    <property type="match status" value="1"/>
</dbReference>
<dbReference type="Gene3D" id="1.10.10.10">
    <property type="entry name" value="Winged helix-like DNA-binding domain superfamily/Winged helix DNA-binding domain"/>
    <property type="match status" value="1"/>
</dbReference>
<evidence type="ECO:0000259" key="2">
    <source>
        <dbReference type="PROSITE" id="PS50994"/>
    </source>
</evidence>
<dbReference type="Proteomes" id="UP001185922">
    <property type="component" value="Unassembled WGS sequence"/>
</dbReference>
<dbReference type="InterPro" id="IPR001584">
    <property type="entry name" value="Integrase_cat-core"/>
</dbReference>
<dbReference type="InterPro" id="IPR050900">
    <property type="entry name" value="Transposase_IS3/IS150/IS904"/>
</dbReference>
<protein>
    <submittedName>
        <fullName evidence="3">IS3 family transposase</fullName>
    </submittedName>
</protein>
<dbReference type="PANTHER" id="PTHR46889:SF5">
    <property type="entry name" value="INTEGRASE PROTEIN"/>
    <property type="match status" value="1"/>
</dbReference>
<evidence type="ECO:0000313" key="4">
    <source>
        <dbReference type="Proteomes" id="UP001185922"/>
    </source>
</evidence>
<dbReference type="RefSeq" id="WP_159406341.1">
    <property type="nucleotide sequence ID" value="NZ_CP096596.1"/>
</dbReference>
<comment type="caution">
    <text evidence="3">The sequence shown here is derived from an EMBL/GenBank/DDBJ whole genome shotgun (WGS) entry which is preliminary data.</text>
</comment>
<dbReference type="AlphaFoldDB" id="A0AAE4UAF9"/>
<keyword evidence="1" id="KW-0175">Coiled coil</keyword>
<dbReference type="InterPro" id="IPR036397">
    <property type="entry name" value="RNaseH_sf"/>
</dbReference>
<dbReference type="Pfam" id="PF00665">
    <property type="entry name" value="rve"/>
    <property type="match status" value="1"/>
</dbReference>